<proteinExistence type="predicted"/>
<organism evidence="2 3">
    <name type="scientific">Paenibacillus lutimineralis</name>
    <dbReference type="NCBI Taxonomy" id="2707005"/>
    <lineage>
        <taxon>Bacteria</taxon>
        <taxon>Bacillati</taxon>
        <taxon>Bacillota</taxon>
        <taxon>Bacilli</taxon>
        <taxon>Bacillales</taxon>
        <taxon>Paenibacillaceae</taxon>
        <taxon>Paenibacillus</taxon>
    </lineage>
</organism>
<dbReference type="AlphaFoldDB" id="A0A3S9UYA7"/>
<feature type="compositionally biased region" description="Basic and acidic residues" evidence="1">
    <location>
        <begin position="28"/>
        <end position="51"/>
    </location>
</feature>
<keyword evidence="3" id="KW-1185">Reference proteome</keyword>
<dbReference type="OrthoDB" id="2740354at2"/>
<dbReference type="Proteomes" id="UP000270678">
    <property type="component" value="Chromosome"/>
</dbReference>
<dbReference type="EMBL" id="CP034346">
    <property type="protein sequence ID" value="AZS15319.1"/>
    <property type="molecule type" value="Genomic_DNA"/>
</dbReference>
<accession>A0A3S9UYA7</accession>
<evidence type="ECO:0000313" key="2">
    <source>
        <dbReference type="EMBL" id="AZS15319.1"/>
    </source>
</evidence>
<gene>
    <name evidence="2" type="ORF">EI981_13175</name>
</gene>
<feature type="region of interest" description="Disordered" evidence="1">
    <location>
        <begin position="28"/>
        <end position="69"/>
    </location>
</feature>
<dbReference type="KEGG" id="plut:EI981_13175"/>
<name>A0A3S9UYA7_9BACL</name>
<evidence type="ECO:0000256" key="1">
    <source>
        <dbReference type="SAM" id="MobiDB-lite"/>
    </source>
</evidence>
<evidence type="ECO:0000313" key="3">
    <source>
        <dbReference type="Proteomes" id="UP000270678"/>
    </source>
</evidence>
<sequence>MKNFIKAFVILIIAFAIINSCSGKNNNKDKAVNDPVTIEDKSSSNTKKMDQNDSNSNTPTEDKAAEASIPLDKQKEYYTEFTKPEIDSVIDEFDLVWDSLWIKTFTEISDGSMDIYEGYEKLDTAEKRYDRLYDRLNKVPDKGLEKDRKKQIGSFSVEVQDSIGLRIEVIKKAKKMFDTGKIIPSTLAEIKQIIEGSDEYMQQAILILTSIDKELSIEQ</sequence>
<protein>
    <submittedName>
        <fullName evidence="2">Uncharacterized protein</fullName>
    </submittedName>
</protein>
<reference evidence="3" key="1">
    <citation type="submission" date="2018-12" db="EMBL/GenBank/DDBJ databases">
        <title>Complete genome sequence of Paenibacillus sp. MBLB1234.</title>
        <authorList>
            <person name="Nam Y.-D."/>
            <person name="Kang J."/>
            <person name="Chung W.-H."/>
            <person name="Park Y.S."/>
        </authorList>
    </citation>
    <scope>NUCLEOTIDE SEQUENCE [LARGE SCALE GENOMIC DNA]</scope>
    <source>
        <strain evidence="3">MBLB1234</strain>
    </source>
</reference>